<dbReference type="Proteomes" id="UP000000739">
    <property type="component" value="Chromosome"/>
</dbReference>
<evidence type="ECO:0000313" key="2">
    <source>
        <dbReference type="EMBL" id="ACL03997.1"/>
    </source>
</evidence>
<protein>
    <submittedName>
        <fullName evidence="2">Uncharacterized protein</fullName>
    </submittedName>
</protein>
<gene>
    <name evidence="2" type="ordered locus">Dalk_2304</name>
</gene>
<name>B8FIK7_DESAL</name>
<sequence>MSANTILSGRDQIQKFLGRSWKTVRAWIDMGAPIAKLEGRWESDVEQLLEWRRSQIASSVDNAWKPDQGGNPPWRSPAGKAGRPPLC</sequence>
<accession>B8FIK7</accession>
<dbReference type="EMBL" id="CP001322">
    <property type="protein sequence ID" value="ACL03997.1"/>
    <property type="molecule type" value="Genomic_DNA"/>
</dbReference>
<dbReference type="InterPro" id="IPR036388">
    <property type="entry name" value="WH-like_DNA-bd_sf"/>
</dbReference>
<dbReference type="HOGENOM" id="CLU_2478206_0_0_7"/>
<proteinExistence type="predicted"/>
<evidence type="ECO:0000313" key="3">
    <source>
        <dbReference type="Proteomes" id="UP000000739"/>
    </source>
</evidence>
<evidence type="ECO:0000256" key="1">
    <source>
        <dbReference type="SAM" id="MobiDB-lite"/>
    </source>
</evidence>
<keyword evidence="3" id="KW-1185">Reference proteome</keyword>
<dbReference type="Gene3D" id="1.10.10.10">
    <property type="entry name" value="Winged helix-like DNA-binding domain superfamily/Winged helix DNA-binding domain"/>
    <property type="match status" value="1"/>
</dbReference>
<dbReference type="KEGG" id="dal:Dalk_2304"/>
<dbReference type="AlphaFoldDB" id="B8FIK7"/>
<organism evidence="2 3">
    <name type="scientific">Desulfatibacillum aliphaticivorans</name>
    <dbReference type="NCBI Taxonomy" id="218208"/>
    <lineage>
        <taxon>Bacteria</taxon>
        <taxon>Pseudomonadati</taxon>
        <taxon>Thermodesulfobacteriota</taxon>
        <taxon>Desulfobacteria</taxon>
        <taxon>Desulfobacterales</taxon>
        <taxon>Desulfatibacillaceae</taxon>
        <taxon>Desulfatibacillum</taxon>
    </lineage>
</organism>
<dbReference type="RefSeq" id="WP_015947071.1">
    <property type="nucleotide sequence ID" value="NC_011768.1"/>
</dbReference>
<feature type="region of interest" description="Disordered" evidence="1">
    <location>
        <begin position="60"/>
        <end position="87"/>
    </location>
</feature>
<reference evidence="2 3" key="1">
    <citation type="journal article" date="2012" name="Environ. Microbiol.">
        <title>The genome sequence of Desulfatibacillum alkenivorans AK-01: a blueprint for anaerobic alkane oxidation.</title>
        <authorList>
            <person name="Callaghan A.V."/>
            <person name="Morris B.E."/>
            <person name="Pereira I.A."/>
            <person name="McInerney M.J."/>
            <person name="Austin R.N."/>
            <person name="Groves J.T."/>
            <person name="Kukor J.J."/>
            <person name="Suflita J.M."/>
            <person name="Young L.Y."/>
            <person name="Zylstra G.J."/>
            <person name="Wawrik B."/>
        </authorList>
    </citation>
    <scope>NUCLEOTIDE SEQUENCE [LARGE SCALE GENOMIC DNA]</scope>
    <source>
        <strain evidence="2 3">AK-01</strain>
    </source>
</reference>